<dbReference type="EMBL" id="CAJFDH010000001">
    <property type="protein sequence ID" value="CAD5206851.1"/>
    <property type="molecule type" value="Genomic_DNA"/>
</dbReference>
<sequence>MDDDKLFQKFNSSFSSVLKKSFIPDRRYEALLRYAEVVNEFCLPAHKANTLKKLLLNALSKPQFENEKELDALLRCYKMMSKLSTSMTQIDFMQKLRPDYGQYWQFYVVYAEVLLEMGKEDELKGVFEECLKKCDITREQLYQKLPSYLQVKAGVAPDEATMMLFQNNVTNKENVEESILLFDEKCDTKDFSIFDDKPDQCGSFVSRTPVVAKKSASKFKGTPMVKLLSKEHEPLQGFFSLVGYHLAKLISTGKLKGILHPDRVFFTEKINADATFGELLKLRFITVYEGIPCSEERDTAYGFLSVIHHLMFGKPMKVKKMNAFFLDGTIVSSTWTDGVLWRNLFASLLNSNDDVNWKDVTEKLQAVIEEYVEYEVPELFDSLKEFNRLMNA</sequence>
<keyword evidence="2" id="KW-1185">Reference proteome</keyword>
<proteinExistence type="predicted"/>
<dbReference type="OrthoDB" id="10545882at2759"/>
<dbReference type="Proteomes" id="UP000783686">
    <property type="component" value="Unassembled WGS sequence"/>
</dbReference>
<dbReference type="Gene3D" id="1.10.510.10">
    <property type="entry name" value="Transferase(Phosphotransferase) domain 1"/>
    <property type="match status" value="1"/>
</dbReference>
<protein>
    <submittedName>
        <fullName evidence="1">Uncharacterized protein</fullName>
    </submittedName>
</protein>
<evidence type="ECO:0000313" key="1">
    <source>
        <dbReference type="EMBL" id="CAD5206851.1"/>
    </source>
</evidence>
<accession>A0A811JTQ2</accession>
<dbReference type="EMBL" id="CAJFCW020000001">
    <property type="protein sequence ID" value="CAG9083377.1"/>
    <property type="molecule type" value="Genomic_DNA"/>
</dbReference>
<reference evidence="1" key="1">
    <citation type="submission" date="2020-09" db="EMBL/GenBank/DDBJ databases">
        <authorList>
            <person name="Kikuchi T."/>
        </authorList>
    </citation>
    <scope>NUCLEOTIDE SEQUENCE</scope>
    <source>
        <strain evidence="1">SH1</strain>
    </source>
</reference>
<dbReference type="AlphaFoldDB" id="A0A811JTQ2"/>
<dbReference type="Proteomes" id="UP000614601">
    <property type="component" value="Unassembled WGS sequence"/>
</dbReference>
<evidence type="ECO:0000313" key="2">
    <source>
        <dbReference type="Proteomes" id="UP000614601"/>
    </source>
</evidence>
<name>A0A811JTQ2_9BILA</name>
<organism evidence="1 2">
    <name type="scientific">Bursaphelenchus okinawaensis</name>
    <dbReference type="NCBI Taxonomy" id="465554"/>
    <lineage>
        <taxon>Eukaryota</taxon>
        <taxon>Metazoa</taxon>
        <taxon>Ecdysozoa</taxon>
        <taxon>Nematoda</taxon>
        <taxon>Chromadorea</taxon>
        <taxon>Rhabditida</taxon>
        <taxon>Tylenchina</taxon>
        <taxon>Tylenchomorpha</taxon>
        <taxon>Aphelenchoidea</taxon>
        <taxon>Aphelenchoididae</taxon>
        <taxon>Bursaphelenchus</taxon>
    </lineage>
</organism>
<gene>
    <name evidence="1" type="ORF">BOKJ2_LOCUS1535</name>
</gene>
<comment type="caution">
    <text evidence="1">The sequence shown here is derived from an EMBL/GenBank/DDBJ whole genome shotgun (WGS) entry which is preliminary data.</text>
</comment>